<dbReference type="GO" id="GO:0008061">
    <property type="term" value="F:chitin binding"/>
    <property type="evidence" value="ECO:0007669"/>
    <property type="project" value="UniProtKB-UniRule"/>
</dbReference>
<sequence>MRSNILLTITLAIVLAGALPKNAVEAQNCGCAANLCCSQFGYCGTSTAYCGKGCRQGPCIASPTPTTLVEVVLLLILSLLVSSTA</sequence>
<dbReference type="InterPro" id="IPR018371">
    <property type="entry name" value="Chitin-binding_1_CS"/>
</dbReference>
<organism evidence="6 7">
    <name type="scientific">Salix purpurea</name>
    <name type="common">Purple osier willow</name>
    <dbReference type="NCBI Taxonomy" id="77065"/>
    <lineage>
        <taxon>Eukaryota</taxon>
        <taxon>Viridiplantae</taxon>
        <taxon>Streptophyta</taxon>
        <taxon>Embryophyta</taxon>
        <taxon>Tracheophyta</taxon>
        <taxon>Spermatophyta</taxon>
        <taxon>Magnoliopsida</taxon>
        <taxon>eudicotyledons</taxon>
        <taxon>Gunneridae</taxon>
        <taxon>Pentapetalae</taxon>
        <taxon>rosids</taxon>
        <taxon>fabids</taxon>
        <taxon>Malpighiales</taxon>
        <taxon>Salicaceae</taxon>
        <taxon>Saliceae</taxon>
        <taxon>Salix</taxon>
    </lineage>
</organism>
<proteinExistence type="predicted"/>
<comment type="caution">
    <text evidence="3">Lacks conserved residue(s) required for the propagation of feature annotation.</text>
</comment>
<dbReference type="InterPro" id="IPR001002">
    <property type="entry name" value="Chitin-bd_1"/>
</dbReference>
<keyword evidence="1 3" id="KW-0147">Chitin-binding</keyword>
<feature type="chain" id="PRO_5040121240" evidence="4">
    <location>
        <begin position="27"/>
        <end position="85"/>
    </location>
</feature>
<keyword evidence="2 3" id="KW-1015">Disulfide bond</keyword>
<reference evidence="6" key="2">
    <citation type="journal article" date="2023" name="Int. J. Mol. Sci.">
        <title>De Novo Assembly and Annotation of 11 Diverse Shrub Willow (Salix) Genomes Reveals Novel Gene Organization in Sex-Linked Regions.</title>
        <authorList>
            <person name="Hyden B."/>
            <person name="Feng K."/>
            <person name="Yates T.B."/>
            <person name="Jawdy S."/>
            <person name="Cereghino C."/>
            <person name="Smart L.B."/>
            <person name="Muchero W."/>
        </authorList>
    </citation>
    <scope>NUCLEOTIDE SEQUENCE</scope>
    <source>
        <tissue evidence="6">Shoot tip</tissue>
    </source>
</reference>
<dbReference type="EMBL" id="JAPFFK010000009">
    <property type="protein sequence ID" value="KAJ6744922.1"/>
    <property type="molecule type" value="Genomic_DNA"/>
</dbReference>
<dbReference type="AlphaFoldDB" id="A0A9Q0VAL4"/>
<dbReference type="SUPFAM" id="SSF57016">
    <property type="entry name" value="Plant lectins/antimicrobial peptides"/>
    <property type="match status" value="1"/>
</dbReference>
<dbReference type="FunFam" id="3.30.60.10:FF:000003">
    <property type="entry name" value="Class IV chitinase"/>
    <property type="match status" value="1"/>
</dbReference>
<comment type="caution">
    <text evidence="6">The sequence shown here is derived from an EMBL/GenBank/DDBJ whole genome shotgun (WGS) entry which is preliminary data.</text>
</comment>
<dbReference type="PROSITE" id="PS50941">
    <property type="entry name" value="CHIT_BIND_I_2"/>
    <property type="match status" value="1"/>
</dbReference>
<feature type="disulfide bond" evidence="3">
    <location>
        <begin position="31"/>
        <end position="43"/>
    </location>
</feature>
<keyword evidence="4" id="KW-0732">Signal</keyword>
<evidence type="ECO:0000259" key="5">
    <source>
        <dbReference type="PROSITE" id="PS50941"/>
    </source>
</evidence>
<evidence type="ECO:0000256" key="4">
    <source>
        <dbReference type="SAM" id="SignalP"/>
    </source>
</evidence>
<dbReference type="Proteomes" id="UP001151532">
    <property type="component" value="Chromosome 19"/>
</dbReference>
<dbReference type="InterPro" id="IPR036861">
    <property type="entry name" value="Endochitinase-like_sf"/>
</dbReference>
<name>A0A9Q0VAL4_SALPP</name>
<dbReference type="PRINTS" id="PR00451">
    <property type="entry name" value="CHITINBINDNG"/>
</dbReference>
<reference evidence="6" key="1">
    <citation type="submission" date="2022-11" db="EMBL/GenBank/DDBJ databases">
        <authorList>
            <person name="Hyden B.L."/>
            <person name="Feng K."/>
            <person name="Yates T."/>
            <person name="Jawdy S."/>
            <person name="Smart L.B."/>
            <person name="Muchero W."/>
        </authorList>
    </citation>
    <scope>NUCLEOTIDE SEQUENCE</scope>
    <source>
        <tissue evidence="6">Shoot tip</tissue>
    </source>
</reference>
<keyword evidence="7" id="KW-1185">Reference proteome</keyword>
<dbReference type="OrthoDB" id="5985073at2759"/>
<evidence type="ECO:0000256" key="1">
    <source>
        <dbReference type="ARBA" id="ARBA00022669"/>
    </source>
</evidence>
<evidence type="ECO:0000313" key="7">
    <source>
        <dbReference type="Proteomes" id="UP001151532"/>
    </source>
</evidence>
<evidence type="ECO:0000313" key="6">
    <source>
        <dbReference type="EMBL" id="KAJ6744922.1"/>
    </source>
</evidence>
<feature type="signal peptide" evidence="4">
    <location>
        <begin position="1"/>
        <end position="26"/>
    </location>
</feature>
<dbReference type="PROSITE" id="PS00026">
    <property type="entry name" value="CHIT_BIND_I_1"/>
    <property type="match status" value="1"/>
</dbReference>
<dbReference type="SMART" id="SM00270">
    <property type="entry name" value="ChtBD1"/>
    <property type="match status" value="1"/>
</dbReference>
<feature type="domain" description="Chitin-binding type-1" evidence="5">
    <location>
        <begin position="26"/>
        <end position="61"/>
    </location>
</feature>
<dbReference type="Gene3D" id="3.30.60.10">
    <property type="entry name" value="Endochitinase-like"/>
    <property type="match status" value="1"/>
</dbReference>
<accession>A0A9Q0VAL4</accession>
<dbReference type="Pfam" id="PF00187">
    <property type="entry name" value="Chitin_bind_1"/>
    <property type="match status" value="1"/>
</dbReference>
<evidence type="ECO:0000256" key="3">
    <source>
        <dbReference type="PROSITE-ProRule" id="PRU00261"/>
    </source>
</evidence>
<evidence type="ECO:0000256" key="2">
    <source>
        <dbReference type="ARBA" id="ARBA00023157"/>
    </source>
</evidence>
<protein>
    <submittedName>
        <fullName evidence="6">ENDOCHITINASE EP3-LIKE</fullName>
    </submittedName>
</protein>
<feature type="disulfide bond" evidence="3">
    <location>
        <begin position="36"/>
        <end position="50"/>
    </location>
</feature>
<dbReference type="CDD" id="cd00035">
    <property type="entry name" value="ChtBD1"/>
    <property type="match status" value="1"/>
</dbReference>
<gene>
    <name evidence="6" type="ORF">OIU79_031119</name>
</gene>